<evidence type="ECO:0000259" key="3">
    <source>
        <dbReference type="PROSITE" id="PS51186"/>
    </source>
</evidence>
<keyword evidence="2" id="KW-0012">Acyltransferase</keyword>
<name>A0A2X0IMZ1_9ACTN</name>
<keyword evidence="5" id="KW-1185">Reference proteome</keyword>
<dbReference type="Proteomes" id="UP000248889">
    <property type="component" value="Unassembled WGS sequence"/>
</dbReference>
<dbReference type="InterPro" id="IPR016181">
    <property type="entry name" value="Acyl_CoA_acyltransferase"/>
</dbReference>
<dbReference type="Pfam" id="PF00583">
    <property type="entry name" value="Acetyltransf_1"/>
    <property type="match status" value="2"/>
</dbReference>
<dbReference type="PANTHER" id="PTHR43420">
    <property type="entry name" value="ACETYLTRANSFERASE"/>
    <property type="match status" value="1"/>
</dbReference>
<dbReference type="GO" id="GO:0016747">
    <property type="term" value="F:acyltransferase activity, transferring groups other than amino-acyl groups"/>
    <property type="evidence" value="ECO:0007669"/>
    <property type="project" value="InterPro"/>
</dbReference>
<feature type="domain" description="N-acetyltransferase" evidence="3">
    <location>
        <begin position="12"/>
        <end position="178"/>
    </location>
</feature>
<dbReference type="SUPFAM" id="SSF55729">
    <property type="entry name" value="Acyl-CoA N-acyltransferases (Nat)"/>
    <property type="match status" value="2"/>
</dbReference>
<organism evidence="4 5">
    <name type="scientific">Streptacidiphilus pinicola</name>
    <dbReference type="NCBI Taxonomy" id="2219663"/>
    <lineage>
        <taxon>Bacteria</taxon>
        <taxon>Bacillati</taxon>
        <taxon>Actinomycetota</taxon>
        <taxon>Actinomycetes</taxon>
        <taxon>Kitasatosporales</taxon>
        <taxon>Streptomycetaceae</taxon>
        <taxon>Streptacidiphilus</taxon>
    </lineage>
</organism>
<evidence type="ECO:0000313" key="5">
    <source>
        <dbReference type="Proteomes" id="UP000248889"/>
    </source>
</evidence>
<dbReference type="InterPro" id="IPR050680">
    <property type="entry name" value="YpeA/RimI_acetyltransf"/>
</dbReference>
<evidence type="ECO:0000256" key="1">
    <source>
        <dbReference type="ARBA" id="ARBA00022679"/>
    </source>
</evidence>
<dbReference type="PROSITE" id="PS51186">
    <property type="entry name" value="GNAT"/>
    <property type="match status" value="2"/>
</dbReference>
<reference evidence="4 5" key="1">
    <citation type="submission" date="2018-06" db="EMBL/GenBank/DDBJ databases">
        <title>Streptacidiphilus pinicola sp. nov., isolated from pine grove soil.</title>
        <authorList>
            <person name="Roh S.G."/>
            <person name="Park S."/>
            <person name="Kim M.-K."/>
            <person name="Yun B.-R."/>
            <person name="Park J."/>
            <person name="Kim M.J."/>
            <person name="Kim Y.S."/>
            <person name="Kim S.B."/>
        </authorList>
    </citation>
    <scope>NUCLEOTIDE SEQUENCE [LARGE SCALE GENOMIC DNA]</scope>
    <source>
        <strain evidence="4 5">MMS16-CNU450</strain>
    </source>
</reference>
<dbReference type="EMBL" id="QKYN01000026">
    <property type="protein sequence ID" value="RAG86542.1"/>
    <property type="molecule type" value="Genomic_DNA"/>
</dbReference>
<dbReference type="InterPro" id="IPR000182">
    <property type="entry name" value="GNAT_dom"/>
</dbReference>
<proteinExistence type="predicted"/>
<gene>
    <name evidence="4" type="ORF">DN069_06175</name>
</gene>
<comment type="caution">
    <text evidence="4">The sequence shown here is derived from an EMBL/GenBank/DDBJ whole genome shotgun (WGS) entry which is preliminary data.</text>
</comment>
<dbReference type="OrthoDB" id="9799092at2"/>
<feature type="domain" description="N-acetyltransferase" evidence="3">
    <location>
        <begin position="181"/>
        <end position="329"/>
    </location>
</feature>
<dbReference type="AlphaFoldDB" id="A0A2X0IMZ1"/>
<evidence type="ECO:0000313" key="4">
    <source>
        <dbReference type="EMBL" id="RAG86542.1"/>
    </source>
</evidence>
<accession>A0A2X0IMZ1</accession>
<keyword evidence="1" id="KW-0808">Transferase</keyword>
<protein>
    <recommendedName>
        <fullName evidence="3">N-acetyltransferase domain-containing protein</fullName>
    </recommendedName>
</protein>
<dbReference type="RefSeq" id="WP_111499816.1">
    <property type="nucleotide sequence ID" value="NZ_QKYN01000026.1"/>
</dbReference>
<dbReference type="CDD" id="cd04301">
    <property type="entry name" value="NAT_SF"/>
    <property type="match status" value="2"/>
</dbReference>
<evidence type="ECO:0000256" key="2">
    <source>
        <dbReference type="ARBA" id="ARBA00023315"/>
    </source>
</evidence>
<dbReference type="Gene3D" id="3.40.630.30">
    <property type="match status" value="1"/>
</dbReference>
<sequence>MTADRATEPSGLSWRPIERGHVAAWKLLLDAIEVVEQDDEHSTEADLLDRFDDPYVDMARGSLAAWDGERMVGYHWMKARTAADPGHEFWQLGGVDPEYRGRGVGLRLLTWAEQAARPLHEERFPGAPLALVDGCCVGSTASEQLFARLGYEQARWYRSMVVDDLAATVAALPPLPVPDGVEFRVFTEERAADALTVRNDAFRDHYDMAPQTPQGWAHFTGGASFRAGSSHLAYDRVSGEPLAIVMCEESSSEAGRDLYVALVGTARAGRRRGIASALLAHVLREGAAAGYDRSSLGVDADSPTGAVGLYERLGYRAKQTWVAQRKQLG</sequence>